<evidence type="ECO:0000256" key="2">
    <source>
        <dbReference type="SAM" id="SignalP"/>
    </source>
</evidence>
<feature type="chain" id="PRO_5014941368" evidence="2">
    <location>
        <begin position="29"/>
        <end position="129"/>
    </location>
</feature>
<feature type="signal peptide" evidence="2">
    <location>
        <begin position="1"/>
        <end position="28"/>
    </location>
</feature>
<keyword evidence="2" id="KW-0732">Signal</keyword>
<accession>A0A2M6WN36</accession>
<dbReference type="AlphaFoldDB" id="A0A2M6WN36"/>
<protein>
    <submittedName>
        <fullName evidence="3">Uncharacterized protein</fullName>
    </submittedName>
</protein>
<keyword evidence="1" id="KW-0472">Membrane</keyword>
<gene>
    <name evidence="3" type="ORF">COU00_00385</name>
</gene>
<comment type="caution">
    <text evidence="3">The sequence shown here is derived from an EMBL/GenBank/DDBJ whole genome shotgun (WGS) entry which is preliminary data.</text>
</comment>
<reference evidence="4" key="1">
    <citation type="submission" date="2017-09" db="EMBL/GenBank/DDBJ databases">
        <title>Depth-based differentiation of microbial function through sediment-hosted aquifers and enrichment of novel symbionts in the deep terrestrial subsurface.</title>
        <authorList>
            <person name="Probst A.J."/>
            <person name="Ladd B."/>
            <person name="Jarett J.K."/>
            <person name="Geller-Mcgrath D.E."/>
            <person name="Sieber C.M.K."/>
            <person name="Emerson J.B."/>
            <person name="Anantharaman K."/>
            <person name="Thomas B.C."/>
            <person name="Malmstrom R."/>
            <person name="Stieglmeier M."/>
            <person name="Klingl A."/>
            <person name="Woyke T."/>
            <person name="Ryan C.M."/>
            <person name="Banfield J.F."/>
        </authorList>
    </citation>
    <scope>NUCLEOTIDE SEQUENCE [LARGE SCALE GENOMIC DNA]</scope>
</reference>
<evidence type="ECO:0000256" key="1">
    <source>
        <dbReference type="SAM" id="Phobius"/>
    </source>
</evidence>
<organism evidence="3 4">
    <name type="scientific">Candidatus Falkowbacteria bacterium CG10_big_fil_rev_8_21_14_0_10_43_11</name>
    <dbReference type="NCBI Taxonomy" id="1974568"/>
    <lineage>
        <taxon>Bacteria</taxon>
        <taxon>Candidatus Falkowiibacteriota</taxon>
    </lineage>
</organism>
<dbReference type="Pfam" id="PF18895">
    <property type="entry name" value="T4SS_pilin"/>
    <property type="match status" value="1"/>
</dbReference>
<feature type="transmembrane region" description="Helical" evidence="1">
    <location>
        <begin position="106"/>
        <end position="127"/>
    </location>
</feature>
<evidence type="ECO:0000313" key="4">
    <source>
        <dbReference type="Proteomes" id="UP000229335"/>
    </source>
</evidence>
<feature type="transmembrane region" description="Helical" evidence="1">
    <location>
        <begin position="62"/>
        <end position="85"/>
    </location>
</feature>
<keyword evidence="1" id="KW-1133">Transmembrane helix</keyword>
<sequence length="129" mass="13756">MPKIAVVKKTASFFINLGLVLLPTAILAANNFNNAGNILDTVAGSNGAGLPDKKVTEVVSNVIFALFSIVGVIFLVLMIYGGYTWMMARGDEAYAQKAKDTIRHSVIGMIVIVAAYAITKFIASYLLGQ</sequence>
<name>A0A2M6WN36_9BACT</name>
<evidence type="ECO:0000313" key="3">
    <source>
        <dbReference type="EMBL" id="PIT94193.1"/>
    </source>
</evidence>
<dbReference type="EMBL" id="PFAS01000005">
    <property type="protein sequence ID" value="PIT94193.1"/>
    <property type="molecule type" value="Genomic_DNA"/>
</dbReference>
<dbReference type="InterPro" id="IPR043993">
    <property type="entry name" value="T4SS_pilin"/>
</dbReference>
<dbReference type="Proteomes" id="UP000229335">
    <property type="component" value="Unassembled WGS sequence"/>
</dbReference>
<keyword evidence="1" id="KW-0812">Transmembrane</keyword>
<proteinExistence type="predicted"/>